<feature type="domain" description="NAD-dependent epimerase/dehydratase" evidence="3">
    <location>
        <begin position="15"/>
        <end position="210"/>
    </location>
</feature>
<dbReference type="PANTHER" id="PTHR10366:SF562">
    <property type="entry name" value="ALDEHYDE REDUCTASE II (AFU_ORTHOLOGUE AFUA_1G11360)"/>
    <property type="match status" value="1"/>
</dbReference>
<reference evidence="4 5" key="1">
    <citation type="submission" date="2014-06" db="EMBL/GenBank/DDBJ databases">
        <title>The Genome of the Aflatoxigenic Filamentous Fungus Aspergillus nomius.</title>
        <authorList>
            <person name="Moore M.G."/>
            <person name="Shannon B.M."/>
            <person name="Brian M.M."/>
        </authorList>
    </citation>
    <scope>NUCLEOTIDE SEQUENCE [LARGE SCALE GENOMIC DNA]</scope>
    <source>
        <strain evidence="4 5">NRRL 13137</strain>
    </source>
</reference>
<dbReference type="Gene3D" id="3.40.50.720">
    <property type="entry name" value="NAD(P)-binding Rossmann-like Domain"/>
    <property type="match status" value="1"/>
</dbReference>
<dbReference type="GO" id="GO:0016616">
    <property type="term" value="F:oxidoreductase activity, acting on the CH-OH group of donors, NAD or NADP as acceptor"/>
    <property type="evidence" value="ECO:0007669"/>
    <property type="project" value="TreeGrafter"/>
</dbReference>
<dbReference type="SUPFAM" id="SSF51735">
    <property type="entry name" value="NAD(P)-binding Rossmann-fold domains"/>
    <property type="match status" value="1"/>
</dbReference>
<name>A0A0L1IN38_ASPN3</name>
<proteinExistence type="inferred from homology"/>
<evidence type="ECO:0000259" key="3">
    <source>
        <dbReference type="Pfam" id="PF01370"/>
    </source>
</evidence>
<dbReference type="Proteomes" id="UP000037505">
    <property type="component" value="Unassembled WGS sequence"/>
</dbReference>
<dbReference type="InterPro" id="IPR036291">
    <property type="entry name" value="NAD(P)-bd_dom_sf"/>
</dbReference>
<evidence type="ECO:0000256" key="2">
    <source>
        <dbReference type="ARBA" id="ARBA00023445"/>
    </source>
</evidence>
<dbReference type="Pfam" id="PF01370">
    <property type="entry name" value="Epimerase"/>
    <property type="match status" value="1"/>
</dbReference>
<dbReference type="RefSeq" id="XP_015401835.1">
    <property type="nucleotide sequence ID" value="XM_015555838.1"/>
</dbReference>
<dbReference type="OrthoDB" id="2735536at2759"/>
<dbReference type="AlphaFoldDB" id="A0A0L1IN38"/>
<dbReference type="EMBL" id="JNOM01000521">
    <property type="protein sequence ID" value="KNG80912.1"/>
    <property type="molecule type" value="Genomic_DNA"/>
</dbReference>
<dbReference type="STRING" id="1509407.A0A0L1IN38"/>
<comment type="caution">
    <text evidence="4">The sequence shown here is derived from an EMBL/GenBank/DDBJ whole genome shotgun (WGS) entry which is preliminary data.</text>
</comment>
<evidence type="ECO:0000256" key="1">
    <source>
        <dbReference type="ARBA" id="ARBA00023002"/>
    </source>
</evidence>
<dbReference type="PANTHER" id="PTHR10366">
    <property type="entry name" value="NAD DEPENDENT EPIMERASE/DEHYDRATASE"/>
    <property type="match status" value="1"/>
</dbReference>
<keyword evidence="5" id="KW-1185">Reference proteome</keyword>
<gene>
    <name evidence="4" type="ORF">ANOM_010582</name>
</gene>
<sequence length="338" mass="37000">MSTPTQVVIPKDAWMLVTGANGYIGSTVVNTLLELGYKVRGTVRAPKPWLDEFFVSKYGNGRYESVVVPRLDDVGELEKAFQGIEGVAHVASDLAMNPKPNEVIPGVVSATIGILEAARRVKTVKRVVLTSSSSACYTTQPDVEGIVIDEDSWNDAAIAAAWDEKTPQAQKPMAVYAASKTEGERAAWKWMAEHNPSFKFNTIVTSANFGTILHPQIHGSSMGQTAKLLEGDPTILHLPPLWFVDVIDTAKLHAIGLLDPNVQSQRLFGFAQPFAWDDIISILRRLRPDNDKIPDPLDHTRDLSKIVPASRAEELLKAFFGKGWTCLEESLAEGIVGK</sequence>
<dbReference type="InterPro" id="IPR050425">
    <property type="entry name" value="NAD(P)_dehydrat-like"/>
</dbReference>
<dbReference type="GeneID" id="26812386"/>
<comment type="similarity">
    <text evidence="2">Belongs to the NAD(P)-dependent epimerase/dehydratase family. Dihydroflavonol-4-reductase subfamily.</text>
</comment>
<evidence type="ECO:0000313" key="4">
    <source>
        <dbReference type="EMBL" id="KNG80912.1"/>
    </source>
</evidence>
<protein>
    <recommendedName>
        <fullName evidence="3">NAD-dependent epimerase/dehydratase domain-containing protein</fullName>
    </recommendedName>
</protein>
<accession>A0A0L1IN38</accession>
<dbReference type="InterPro" id="IPR001509">
    <property type="entry name" value="Epimerase_deHydtase"/>
</dbReference>
<keyword evidence="1" id="KW-0560">Oxidoreductase</keyword>
<organism evidence="4 5">
    <name type="scientific">Aspergillus nomiae NRRL (strain ATCC 15546 / NRRL 13137 / CBS 260.88 / M93)</name>
    <dbReference type="NCBI Taxonomy" id="1509407"/>
    <lineage>
        <taxon>Eukaryota</taxon>
        <taxon>Fungi</taxon>
        <taxon>Dikarya</taxon>
        <taxon>Ascomycota</taxon>
        <taxon>Pezizomycotina</taxon>
        <taxon>Eurotiomycetes</taxon>
        <taxon>Eurotiomycetidae</taxon>
        <taxon>Eurotiales</taxon>
        <taxon>Aspergillaceae</taxon>
        <taxon>Aspergillus</taxon>
        <taxon>Aspergillus subgen. Circumdati</taxon>
    </lineage>
</organism>
<evidence type="ECO:0000313" key="5">
    <source>
        <dbReference type="Proteomes" id="UP000037505"/>
    </source>
</evidence>